<organism evidence="3 4">
    <name type="scientific">Lachnellula arida</name>
    <dbReference type="NCBI Taxonomy" id="1316785"/>
    <lineage>
        <taxon>Eukaryota</taxon>
        <taxon>Fungi</taxon>
        <taxon>Dikarya</taxon>
        <taxon>Ascomycota</taxon>
        <taxon>Pezizomycotina</taxon>
        <taxon>Leotiomycetes</taxon>
        <taxon>Helotiales</taxon>
        <taxon>Lachnaceae</taxon>
        <taxon>Lachnellula</taxon>
    </lineage>
</organism>
<reference evidence="3 4" key="1">
    <citation type="submission" date="2018-05" db="EMBL/GenBank/DDBJ databases">
        <title>Whole genome sequencing for identification of molecular markers to develop diagnostic detection tools for the regulated plant pathogen Lachnellula willkommii.</title>
        <authorList>
            <person name="Giroux E."/>
            <person name="Bilodeau G."/>
        </authorList>
    </citation>
    <scope>NUCLEOTIDE SEQUENCE [LARGE SCALE GENOMIC DNA]</scope>
    <source>
        <strain evidence="3 4">CBS 203.66</strain>
    </source>
</reference>
<dbReference type="CDD" id="cd00174">
    <property type="entry name" value="SH3"/>
    <property type="match status" value="1"/>
</dbReference>
<name>A0A8T9BBV7_9HELO</name>
<feature type="transmembrane region" description="Helical" evidence="2">
    <location>
        <begin position="266"/>
        <end position="290"/>
    </location>
</feature>
<feature type="compositionally biased region" description="Acidic residues" evidence="1">
    <location>
        <begin position="718"/>
        <end position="727"/>
    </location>
</feature>
<feature type="compositionally biased region" description="Polar residues" evidence="1">
    <location>
        <begin position="403"/>
        <end position="415"/>
    </location>
</feature>
<evidence type="ECO:0008006" key="5">
    <source>
        <dbReference type="Google" id="ProtNLM"/>
    </source>
</evidence>
<feature type="region of interest" description="Disordered" evidence="1">
    <location>
        <begin position="625"/>
        <end position="730"/>
    </location>
</feature>
<feature type="region of interest" description="Disordered" evidence="1">
    <location>
        <begin position="394"/>
        <end position="464"/>
    </location>
</feature>
<feature type="compositionally biased region" description="Polar residues" evidence="1">
    <location>
        <begin position="566"/>
        <end position="578"/>
    </location>
</feature>
<dbReference type="OrthoDB" id="5340910at2759"/>
<dbReference type="AlphaFoldDB" id="A0A8T9BBV7"/>
<feature type="compositionally biased region" description="Polar residues" evidence="1">
    <location>
        <begin position="429"/>
        <end position="445"/>
    </location>
</feature>
<dbReference type="Gene3D" id="2.30.30.40">
    <property type="entry name" value="SH3 Domains"/>
    <property type="match status" value="1"/>
</dbReference>
<keyword evidence="2" id="KW-0472">Membrane</keyword>
<evidence type="ECO:0000256" key="1">
    <source>
        <dbReference type="SAM" id="MobiDB-lite"/>
    </source>
</evidence>
<evidence type="ECO:0000256" key="2">
    <source>
        <dbReference type="SAM" id="Phobius"/>
    </source>
</evidence>
<dbReference type="Proteomes" id="UP000469559">
    <property type="component" value="Unassembled WGS sequence"/>
</dbReference>
<sequence>MAVTLSLAQSNAETCVTITSSTECSAFVPFFISKNNDLVGLYPFLQHVNNTTIFDAQISTYINTTYVQSKYQTLFGCENINLTNTTDLYARYTTSIICNGIIQNSKNPCNLSAAESRPVCADTCADQALSESIITSDSALCSNPSNDTDTQIRADFTNCALPANSLQNGDCILGSANEPNNCGFGGNTLGLCTYCSRYTDDTCCTSSQADSKCANVAIPSSISTISLPTATSSTKTDQVSETATLSGAAVDSSGKRSSGGLSATNIGLIVVGCVVGVILIGLLMFLACCLRRQHRRQNEEAFGAGHEMKATESLSDLSSGMLTPSITRASSNYTVLPGGRIARNPSAVKPLVVIQNPIQPDLASEKPLTSPLQDSKYPVLPGNQVARTGVSVEAPPPVALPMANTQSPWSDSPTANYPPEPFSQLELGSITNDSPVPTRPSSTKEIPQEQPVAATRHSPPLSVGGDFGHLVALLEKGGAGKSPASSKHDSTPSLSAADLKEFEVLPDGRLARKYVSSPSIKSSLVSSRMPSPNRESQPPALSQSLASPASSRQSRVVRKSQAPLRSESNNASTPSNAYGTLPGGRLVRKKTAMDDQFHNHGLQSTSKLLLSGAIGTGAAAIVSAAKIRESDERSRRSTRLPKEQEPKSQEAKALGSKDLESKDVKSEDQEPKLQEQTSSTSKVKSDDGVVAPEEESSQVTPQPESQPPPASSLSKEENEQETEDASEEYFPVASVPAVPSFRDPHSDSVFHAGDLVTVVWSYQPLTQDEFALERGDMIEIVNIWNDGWATGRVSPDRVDAWEKKHGALIETDLVETGKGAGLKKEAMSMVKAFPLVCVCAPRYWRKAIRDA</sequence>
<accession>A0A8T9BBV7</accession>
<keyword evidence="4" id="KW-1185">Reference proteome</keyword>
<comment type="caution">
    <text evidence="3">The sequence shown here is derived from an EMBL/GenBank/DDBJ whole genome shotgun (WGS) entry which is preliminary data.</text>
</comment>
<feature type="compositionally biased region" description="Low complexity" evidence="1">
    <location>
        <begin position="536"/>
        <end position="554"/>
    </location>
</feature>
<protein>
    <recommendedName>
        <fullName evidence="5">SH3 domain-containing protein</fullName>
    </recommendedName>
</protein>
<keyword evidence="2" id="KW-1133">Transmembrane helix</keyword>
<keyword evidence="2" id="KW-0812">Transmembrane</keyword>
<evidence type="ECO:0000313" key="4">
    <source>
        <dbReference type="Proteomes" id="UP000469559"/>
    </source>
</evidence>
<dbReference type="SUPFAM" id="SSF50044">
    <property type="entry name" value="SH3-domain"/>
    <property type="match status" value="1"/>
</dbReference>
<gene>
    <name evidence="3" type="ORF">LARI1_G005152</name>
</gene>
<feature type="compositionally biased region" description="Low complexity" evidence="1">
    <location>
        <begin position="516"/>
        <end position="527"/>
    </location>
</feature>
<proteinExistence type="predicted"/>
<evidence type="ECO:0000313" key="3">
    <source>
        <dbReference type="EMBL" id="TVY17504.1"/>
    </source>
</evidence>
<feature type="compositionally biased region" description="Basic and acidic residues" evidence="1">
    <location>
        <begin position="626"/>
        <end position="673"/>
    </location>
</feature>
<dbReference type="InterPro" id="IPR036028">
    <property type="entry name" value="SH3-like_dom_sf"/>
</dbReference>
<dbReference type="EMBL" id="QGMF01000250">
    <property type="protein sequence ID" value="TVY17504.1"/>
    <property type="molecule type" value="Genomic_DNA"/>
</dbReference>
<feature type="region of interest" description="Disordered" evidence="1">
    <location>
        <begin position="516"/>
        <end position="583"/>
    </location>
</feature>